<feature type="chain" id="PRO_5030044968" description="Pilus assembly protein PilP" evidence="1">
    <location>
        <begin position="21"/>
        <end position="154"/>
    </location>
</feature>
<reference evidence="3" key="1">
    <citation type="submission" date="2016-10" db="EMBL/GenBank/DDBJ databases">
        <authorList>
            <person name="Chevignon G."/>
        </authorList>
    </citation>
    <scope>NUCLEOTIDE SEQUENCE [LARGE SCALE GENOMIC DNA]</scope>
    <source>
        <strain evidence="3">A2C</strain>
    </source>
</reference>
<protein>
    <recommendedName>
        <fullName evidence="4">Pilus assembly protein PilP</fullName>
    </recommendedName>
</protein>
<dbReference type="RefSeq" id="WP_100103264.1">
    <property type="nucleotide sequence ID" value="NZ_CAWNMT010000001.1"/>
</dbReference>
<evidence type="ECO:0000313" key="3">
    <source>
        <dbReference type="Proteomes" id="UP000230008"/>
    </source>
</evidence>
<evidence type="ECO:0000256" key="1">
    <source>
        <dbReference type="SAM" id="SignalP"/>
    </source>
</evidence>
<accession>A0A2D3T7X5</accession>
<evidence type="ECO:0000313" key="2">
    <source>
        <dbReference type="EMBL" id="ATW29827.1"/>
    </source>
</evidence>
<dbReference type="AlphaFoldDB" id="A0A2D3T7X5"/>
<sequence>MHNHKCALFIASWLSTAAYAETPPLLPPQPTVMEEDTLQRLEQIQADTVLLEAKAARARIQRELEDSGMDTRTAHLPINGREIAILQRARGLPSVEEIYGRGQQLMARLVLPDGQRAELMQGEQIPGTCFLIESITAREVRVADGNDKRTLAFY</sequence>
<dbReference type="InterPro" id="IPR022753">
    <property type="entry name" value="T4SS_pilus_biogen_PilP"/>
</dbReference>
<dbReference type="Proteomes" id="UP000230008">
    <property type="component" value="Chromosome"/>
</dbReference>
<reference evidence="3" key="2">
    <citation type="submission" date="2017-11" db="EMBL/GenBank/DDBJ databases">
        <title>PacBio sequencing of new strain of the secondary endosymbiont Candidatus Hamiltonella defensa.</title>
        <authorList>
            <person name="Strand M.R."/>
            <person name="Oliver K."/>
        </authorList>
    </citation>
    <scope>NUCLEOTIDE SEQUENCE [LARGE SCALE GENOMIC DNA]</scope>
    <source>
        <strain evidence="3">A2C</strain>
    </source>
</reference>
<dbReference type="EMBL" id="CP017606">
    <property type="protein sequence ID" value="ATW29827.1"/>
    <property type="molecule type" value="Genomic_DNA"/>
</dbReference>
<evidence type="ECO:0008006" key="4">
    <source>
        <dbReference type="Google" id="ProtNLM"/>
    </source>
</evidence>
<proteinExistence type="predicted"/>
<name>A0A2D3T7X5_9ENTR</name>
<keyword evidence="1" id="KW-0732">Signal</keyword>
<gene>
    <name evidence="2" type="ORF">BJP41_05165</name>
</gene>
<organism evidence="2 3">
    <name type="scientific">Candidatus Williamhamiltonella defendens</name>
    <dbReference type="NCBI Taxonomy" id="138072"/>
    <lineage>
        <taxon>Bacteria</taxon>
        <taxon>Pseudomonadati</taxon>
        <taxon>Pseudomonadota</taxon>
        <taxon>Gammaproteobacteria</taxon>
        <taxon>Enterobacterales</taxon>
        <taxon>Enterobacteriaceae</taxon>
        <taxon>aphid secondary symbionts</taxon>
        <taxon>Candidatus Williamhamiltonella</taxon>
    </lineage>
</organism>
<dbReference type="NCBIfam" id="TIGR03021">
    <property type="entry name" value="pilP_fam"/>
    <property type="match status" value="1"/>
</dbReference>
<feature type="signal peptide" evidence="1">
    <location>
        <begin position="1"/>
        <end position="20"/>
    </location>
</feature>